<evidence type="ECO:0000313" key="3">
    <source>
        <dbReference type="Proteomes" id="UP000320421"/>
    </source>
</evidence>
<name>A0A517PHV4_9PLAN</name>
<evidence type="ECO:0000256" key="1">
    <source>
        <dbReference type="SAM" id="Phobius"/>
    </source>
</evidence>
<keyword evidence="1" id="KW-1133">Transmembrane helix</keyword>
<proteinExistence type="predicted"/>
<feature type="transmembrane region" description="Helical" evidence="1">
    <location>
        <begin position="102"/>
        <end position="127"/>
    </location>
</feature>
<keyword evidence="1" id="KW-0472">Membrane</keyword>
<feature type="transmembrane region" description="Helical" evidence="1">
    <location>
        <begin position="6"/>
        <end position="24"/>
    </location>
</feature>
<dbReference type="AlphaFoldDB" id="A0A517PHV4"/>
<feature type="transmembrane region" description="Helical" evidence="1">
    <location>
        <begin position="45"/>
        <end position="71"/>
    </location>
</feature>
<organism evidence="2 3">
    <name type="scientific">Gimesia chilikensis</name>
    <dbReference type="NCBI Taxonomy" id="2605989"/>
    <lineage>
        <taxon>Bacteria</taxon>
        <taxon>Pseudomonadati</taxon>
        <taxon>Planctomycetota</taxon>
        <taxon>Planctomycetia</taxon>
        <taxon>Planctomycetales</taxon>
        <taxon>Planctomycetaceae</taxon>
        <taxon>Gimesia</taxon>
    </lineage>
</organism>
<keyword evidence="3" id="KW-1185">Reference proteome</keyword>
<accession>A0A517PHV4</accession>
<keyword evidence="1" id="KW-0812">Transmembrane</keyword>
<protein>
    <submittedName>
        <fullName evidence="2">Uncharacterized protein</fullName>
    </submittedName>
</protein>
<evidence type="ECO:0000313" key="2">
    <source>
        <dbReference type="EMBL" id="QDT18945.1"/>
    </source>
</evidence>
<reference evidence="2 3" key="1">
    <citation type="submission" date="2019-02" db="EMBL/GenBank/DDBJ databases">
        <title>Deep-cultivation of Planctomycetes and their phenomic and genomic characterization uncovers novel biology.</title>
        <authorList>
            <person name="Wiegand S."/>
            <person name="Jogler M."/>
            <person name="Boedeker C."/>
            <person name="Pinto D."/>
            <person name="Vollmers J."/>
            <person name="Rivas-Marin E."/>
            <person name="Kohn T."/>
            <person name="Peeters S.H."/>
            <person name="Heuer A."/>
            <person name="Rast P."/>
            <person name="Oberbeckmann S."/>
            <person name="Bunk B."/>
            <person name="Jeske O."/>
            <person name="Meyerdierks A."/>
            <person name="Storesund J.E."/>
            <person name="Kallscheuer N."/>
            <person name="Luecker S."/>
            <person name="Lage O.M."/>
            <person name="Pohl T."/>
            <person name="Merkel B.J."/>
            <person name="Hornburger P."/>
            <person name="Mueller R.-W."/>
            <person name="Bruemmer F."/>
            <person name="Labrenz M."/>
            <person name="Spormann A.M."/>
            <person name="Op den Camp H."/>
            <person name="Overmann J."/>
            <person name="Amann R."/>
            <person name="Jetten M.S.M."/>
            <person name="Mascher T."/>
            <person name="Medema M.H."/>
            <person name="Devos D.P."/>
            <person name="Kaster A.-K."/>
            <person name="Ovreas L."/>
            <person name="Rohde M."/>
            <person name="Galperin M.Y."/>
            <person name="Jogler C."/>
        </authorList>
    </citation>
    <scope>NUCLEOTIDE SEQUENCE [LARGE SCALE GENOMIC DNA]</scope>
    <source>
        <strain evidence="2 3">HG66A1</strain>
    </source>
</reference>
<sequence length="158" mass="17869">MIYLWALGVIFLFVILVLVFGILVETAWSLLVRLFRGKDQKQRPLFNLSIVEFTAIFLILGFFFTILFAAVNQARYTANEEILLPEFTPLNPAKGWTQGMALGFPALVSIIAALTCISLLSLIRYLLPEKLKPYITWKKWKDNSVKEKVPGSPECNSG</sequence>
<dbReference type="RefSeq" id="WP_145180859.1">
    <property type="nucleotide sequence ID" value="NZ_CP036266.1"/>
</dbReference>
<dbReference type="Proteomes" id="UP000320421">
    <property type="component" value="Chromosome"/>
</dbReference>
<dbReference type="EMBL" id="CP036266">
    <property type="protein sequence ID" value="QDT18945.1"/>
    <property type="molecule type" value="Genomic_DNA"/>
</dbReference>
<gene>
    <name evidence="2" type="ORF">HG66A1_07080</name>
</gene>